<gene>
    <name evidence="2" type="ORF">NCU07687</name>
</gene>
<protein>
    <recommendedName>
        <fullName evidence="4">rRNA-processing protein FYV7</fullName>
    </recommendedName>
</protein>
<dbReference type="HOGENOM" id="CLU_076390_0_0_1"/>
<feature type="compositionally biased region" description="Basic and acidic residues" evidence="1">
    <location>
        <begin position="213"/>
        <end position="242"/>
    </location>
</feature>
<proteinExistence type="predicted"/>
<dbReference type="OrthoDB" id="2135053at2759"/>
<evidence type="ECO:0000313" key="3">
    <source>
        <dbReference type="Proteomes" id="UP000001805"/>
    </source>
</evidence>
<dbReference type="RefSeq" id="XP_962329.1">
    <property type="nucleotide sequence ID" value="XM_957236.3"/>
</dbReference>
<dbReference type="KEGG" id="ncr:NCU07687"/>
<dbReference type="SMR" id="Q7S9L5"/>
<dbReference type="AlphaFoldDB" id="Q7S9L5"/>
<feature type="region of interest" description="Disordered" evidence="1">
    <location>
        <begin position="55"/>
        <end position="200"/>
    </location>
</feature>
<reference evidence="2 3" key="1">
    <citation type="journal article" date="2003" name="Nature">
        <title>The genome sequence of the filamentous fungus Neurospora crassa.</title>
        <authorList>
            <person name="Galagan J.E."/>
            <person name="Calvo S.E."/>
            <person name="Borkovich K.A."/>
            <person name="Selker E.U."/>
            <person name="Read N.D."/>
            <person name="Jaffe D."/>
            <person name="FitzHugh W."/>
            <person name="Ma L.J."/>
            <person name="Smirnov S."/>
            <person name="Purcell S."/>
            <person name="Rehman B."/>
            <person name="Elkins T."/>
            <person name="Engels R."/>
            <person name="Wang S."/>
            <person name="Nielsen C.B."/>
            <person name="Butler J."/>
            <person name="Endrizzi M."/>
            <person name="Qui D."/>
            <person name="Ianakiev P."/>
            <person name="Bell-Pedersen D."/>
            <person name="Nelson M.A."/>
            <person name="Werner-Washburne M."/>
            <person name="Selitrennikoff C.P."/>
            <person name="Kinsey J.A."/>
            <person name="Braun E.L."/>
            <person name="Zelter A."/>
            <person name="Schulte U."/>
            <person name="Kothe G.O."/>
            <person name="Jedd G."/>
            <person name="Mewes W."/>
            <person name="Staben C."/>
            <person name="Marcotte E."/>
            <person name="Greenberg D."/>
            <person name="Roy A."/>
            <person name="Foley K."/>
            <person name="Naylor J."/>
            <person name="Stange-Thomann N."/>
            <person name="Barrett R."/>
            <person name="Gnerre S."/>
            <person name="Kamal M."/>
            <person name="Kamvysselis M."/>
            <person name="Mauceli E."/>
            <person name="Bielke C."/>
            <person name="Rudd S."/>
            <person name="Frishman D."/>
            <person name="Krystofova S."/>
            <person name="Rasmussen C."/>
            <person name="Metzenberg R.L."/>
            <person name="Perkins D.D."/>
            <person name="Kroken S."/>
            <person name="Cogoni C."/>
            <person name="Macino G."/>
            <person name="Catcheside D."/>
            <person name="Li W."/>
            <person name="Pratt R.J."/>
            <person name="Osmani S.A."/>
            <person name="DeSouza C.P."/>
            <person name="Glass L."/>
            <person name="Orbach M.J."/>
            <person name="Berglund J.A."/>
            <person name="Voelker R."/>
            <person name="Yarden O."/>
            <person name="Plamann M."/>
            <person name="Seiler S."/>
            <person name="Dunlap J."/>
            <person name="Radford A."/>
            <person name="Aramayo R."/>
            <person name="Natvig D.O."/>
            <person name="Alex L.A."/>
            <person name="Mannhaupt G."/>
            <person name="Ebbole D.J."/>
            <person name="Freitag M."/>
            <person name="Paulsen I."/>
            <person name="Sachs M.S."/>
            <person name="Lander E.S."/>
            <person name="Nusbaum C."/>
            <person name="Birren B."/>
        </authorList>
    </citation>
    <scope>NUCLEOTIDE SEQUENCE [LARGE SCALE GENOMIC DNA]</scope>
    <source>
        <strain evidence="3">ATCC 24698 / 74-OR23-1A / CBS 708.71 / DSM 1257 / FGSC 987</strain>
    </source>
</reference>
<evidence type="ECO:0000256" key="1">
    <source>
        <dbReference type="SAM" id="MobiDB-lite"/>
    </source>
</evidence>
<feature type="compositionally biased region" description="Low complexity" evidence="1">
    <location>
        <begin position="161"/>
        <end position="171"/>
    </location>
</feature>
<dbReference type="EMBL" id="CM002239">
    <property type="protein sequence ID" value="EAA33093.1"/>
    <property type="molecule type" value="Genomic_DNA"/>
</dbReference>
<evidence type="ECO:0008006" key="4">
    <source>
        <dbReference type="Google" id="ProtNLM"/>
    </source>
</evidence>
<dbReference type="VEuPathDB" id="FungiDB:NCU07687"/>
<keyword evidence="3" id="KW-1185">Reference proteome</keyword>
<evidence type="ECO:0000313" key="2">
    <source>
        <dbReference type="EMBL" id="EAA33093.1"/>
    </source>
</evidence>
<dbReference type="PANTHER" id="PTHR41805:SF1">
    <property type="entry name" value="RRNA-PROCESSING PROTEIN FYV7"/>
    <property type="match status" value="1"/>
</dbReference>
<feature type="region of interest" description="Disordered" evidence="1">
    <location>
        <begin position="1"/>
        <end position="34"/>
    </location>
</feature>
<dbReference type="PANTHER" id="PTHR41805">
    <property type="entry name" value="EXPRESSED PROTEIN"/>
    <property type="match status" value="1"/>
</dbReference>
<feature type="compositionally biased region" description="Basic and acidic residues" evidence="1">
    <location>
        <begin position="130"/>
        <end position="145"/>
    </location>
</feature>
<name>Q7S9L5_NEUCR</name>
<dbReference type="InParanoid" id="Q7S9L5"/>
<organism evidence="2 3">
    <name type="scientific">Neurospora crassa (strain ATCC 24698 / 74-OR23-1A / CBS 708.71 / DSM 1257 / FGSC 987)</name>
    <dbReference type="NCBI Taxonomy" id="367110"/>
    <lineage>
        <taxon>Eukaryota</taxon>
        <taxon>Fungi</taxon>
        <taxon>Dikarya</taxon>
        <taxon>Ascomycota</taxon>
        <taxon>Pezizomycotina</taxon>
        <taxon>Sordariomycetes</taxon>
        <taxon>Sordariomycetidae</taxon>
        <taxon>Sordariales</taxon>
        <taxon>Sordariaceae</taxon>
        <taxon>Neurospora</taxon>
    </lineage>
</organism>
<sequence>MAPKRALDEGPTTGAPDKKKAKHGFRVGPENLPDGAWKRKVTKIKKELITKAKVKKQYAKIKAQREAGAPAASSVPVGSVLDAHVSEEDDNNNNSNYKNDNEVEGDIDAPAPIHPSRQILLEKGAAAKAARAEQQKPSEESHNENEGDANGGEEQKEVQRTTTTTITTTTTQEDDDGVYVPPPMDPNMHPSRLPKRHRKPNYYEKELALAEKKKKQAEARAAEIARREEEKRQRIAERDKYRKQMAKARQPGARDGKMKLGRQGNLLLDKVKRIVGQ</sequence>
<accession>Q7S9L5</accession>
<dbReference type="Proteomes" id="UP000001805">
    <property type="component" value="Chromosome 4, Linkage Group IV"/>
</dbReference>
<dbReference type="STRING" id="367110.Q7S9L5"/>
<feature type="region of interest" description="Disordered" evidence="1">
    <location>
        <begin position="213"/>
        <end position="264"/>
    </location>
</feature>
<dbReference type="OMA" id="HPTRELM"/>
<dbReference type="PaxDb" id="5141-EFNCRP00000008003"/>
<dbReference type="GeneID" id="3878477"/>